<evidence type="ECO:0000313" key="4">
    <source>
        <dbReference type="Proteomes" id="UP000182836"/>
    </source>
</evidence>
<proteinExistence type="predicted"/>
<dbReference type="Proteomes" id="UP000182836">
    <property type="component" value="Unassembled WGS sequence"/>
</dbReference>
<accession>A0A0D1V7F0</accession>
<dbReference type="InterPro" id="IPR046064">
    <property type="entry name" value="DUF6022"/>
</dbReference>
<evidence type="ECO:0000313" key="1">
    <source>
        <dbReference type="EMBL" id="KON96726.1"/>
    </source>
</evidence>
<keyword evidence="3" id="KW-1185">Reference proteome</keyword>
<dbReference type="OrthoDB" id="2916119at2"/>
<evidence type="ECO:0000313" key="3">
    <source>
        <dbReference type="Proteomes" id="UP000037269"/>
    </source>
</evidence>
<dbReference type="Pfam" id="PF19486">
    <property type="entry name" value="DUF6022"/>
    <property type="match status" value="1"/>
</dbReference>
<dbReference type="STRING" id="47500.AF333_15830"/>
<sequence length="164" mass="19142">MSTLNIKPEMSIEELGRVVSSYIKDHWEEVLAENVEELKKLFPEYEDATYGMYLDKLIPPIWGELEKNGFQSAEETKEDDFVIASCLHFRNSIEKAEWGTPDHEMRVFWIVIENQQKNLIGTFLFELSHSHVQFNLPAPPRLITFEGTERKEITAQVLQLKENV</sequence>
<dbReference type="EMBL" id="LGUG01000004">
    <property type="protein sequence ID" value="KON96726.1"/>
    <property type="molecule type" value="Genomic_DNA"/>
</dbReference>
<dbReference type="PATRIC" id="fig|47500.8.peg.304"/>
<reference evidence="2 4" key="2">
    <citation type="submission" date="2016-10" db="EMBL/GenBank/DDBJ databases">
        <authorList>
            <person name="de Groot N.N."/>
        </authorList>
    </citation>
    <scope>NUCLEOTIDE SEQUENCE [LARGE SCALE GENOMIC DNA]</scope>
    <source>
        <strain evidence="2 4">DSM 2895</strain>
    </source>
</reference>
<reference evidence="1 3" key="1">
    <citation type="submission" date="2015-07" db="EMBL/GenBank/DDBJ databases">
        <title>Fjat-14205 dsm 2895.</title>
        <authorList>
            <person name="Liu B."/>
            <person name="Wang J."/>
            <person name="Zhu Y."/>
            <person name="Liu G."/>
            <person name="Chen Q."/>
            <person name="Chen Z."/>
            <person name="Lan J."/>
            <person name="Che J."/>
            <person name="Ge C."/>
            <person name="Shi H."/>
            <person name="Pan Z."/>
            <person name="Liu X."/>
        </authorList>
    </citation>
    <scope>NUCLEOTIDE SEQUENCE [LARGE SCALE GENOMIC DNA]</scope>
    <source>
        <strain evidence="1 3">DSM 2895</strain>
    </source>
</reference>
<dbReference type="GeneID" id="42306641"/>
<organism evidence="1 3">
    <name type="scientific">Aneurinibacillus migulanus</name>
    <name type="common">Bacillus migulanus</name>
    <dbReference type="NCBI Taxonomy" id="47500"/>
    <lineage>
        <taxon>Bacteria</taxon>
        <taxon>Bacillati</taxon>
        <taxon>Bacillota</taxon>
        <taxon>Bacilli</taxon>
        <taxon>Bacillales</taxon>
        <taxon>Paenibacillaceae</taxon>
        <taxon>Aneurinibacillus group</taxon>
        <taxon>Aneurinibacillus</taxon>
    </lineage>
</organism>
<dbReference type="RefSeq" id="WP_043066343.1">
    <property type="nucleotide sequence ID" value="NZ_BJOA01000335.1"/>
</dbReference>
<protein>
    <submittedName>
        <fullName evidence="1">Uncharacterized protein</fullName>
    </submittedName>
</protein>
<dbReference type="EMBL" id="FNED01000057">
    <property type="protein sequence ID" value="SDK46221.1"/>
    <property type="molecule type" value="Genomic_DNA"/>
</dbReference>
<name>A0A0D1V7F0_ANEMI</name>
<dbReference type="AlphaFoldDB" id="A0A0D1V7F0"/>
<gene>
    <name evidence="1" type="ORF">AF333_15830</name>
    <name evidence="2" type="ORF">SAMN04487909_15716</name>
</gene>
<evidence type="ECO:0000313" key="2">
    <source>
        <dbReference type="EMBL" id="SDK46221.1"/>
    </source>
</evidence>
<dbReference type="Proteomes" id="UP000037269">
    <property type="component" value="Unassembled WGS sequence"/>
</dbReference>